<dbReference type="RefSeq" id="WP_260189858.1">
    <property type="nucleotide sequence ID" value="NZ_JAFFZE010000006.1"/>
</dbReference>
<name>A0ABT2J3U2_9PSEU</name>
<evidence type="ECO:0000313" key="2">
    <source>
        <dbReference type="EMBL" id="MCT2582512.1"/>
    </source>
</evidence>
<proteinExistence type="predicted"/>
<accession>A0ABT2J3U2</accession>
<organism evidence="2 3">
    <name type="scientific">Actinophytocola gossypii</name>
    <dbReference type="NCBI Taxonomy" id="2812003"/>
    <lineage>
        <taxon>Bacteria</taxon>
        <taxon>Bacillati</taxon>
        <taxon>Actinomycetota</taxon>
        <taxon>Actinomycetes</taxon>
        <taxon>Pseudonocardiales</taxon>
        <taxon>Pseudonocardiaceae</taxon>
    </lineage>
</organism>
<dbReference type="Gene3D" id="1.10.260.40">
    <property type="entry name" value="lambda repressor-like DNA-binding domains"/>
    <property type="match status" value="1"/>
</dbReference>
<gene>
    <name evidence="2" type="ORF">JT362_05175</name>
</gene>
<keyword evidence="3" id="KW-1185">Reference proteome</keyword>
<keyword evidence="1" id="KW-0175">Coiled coil</keyword>
<evidence type="ECO:0000313" key="3">
    <source>
        <dbReference type="Proteomes" id="UP001156441"/>
    </source>
</evidence>
<dbReference type="Proteomes" id="UP001156441">
    <property type="component" value="Unassembled WGS sequence"/>
</dbReference>
<comment type="caution">
    <text evidence="2">The sequence shown here is derived from an EMBL/GenBank/DDBJ whole genome shotgun (WGS) entry which is preliminary data.</text>
</comment>
<sequence>MTEDWPAVATAINERMTELGVNQRELAGRSRVALSIVREIVHNTVQRRRSGRTLEALSVSLGWHPRHLAAVLLGHAPPAPDAPVDLAADTVPARLAAIEDHLAEITERLDKLTANLSTLVDRQQPHDER</sequence>
<dbReference type="EMBL" id="JAFFZE010000006">
    <property type="protein sequence ID" value="MCT2582512.1"/>
    <property type="molecule type" value="Genomic_DNA"/>
</dbReference>
<feature type="coiled-coil region" evidence="1">
    <location>
        <begin position="95"/>
        <end position="122"/>
    </location>
</feature>
<protein>
    <submittedName>
        <fullName evidence="2">XRE family transcriptional regulator</fullName>
    </submittedName>
</protein>
<dbReference type="InterPro" id="IPR010982">
    <property type="entry name" value="Lambda_DNA-bd_dom_sf"/>
</dbReference>
<evidence type="ECO:0000256" key="1">
    <source>
        <dbReference type="SAM" id="Coils"/>
    </source>
</evidence>
<reference evidence="2 3" key="1">
    <citation type="submission" date="2021-02" db="EMBL/GenBank/DDBJ databases">
        <title>Actinophytocola xerophila sp. nov., isolated from soil of cotton cropping field.</title>
        <authorList>
            <person name="Huang R."/>
            <person name="Chen X."/>
            <person name="Ge X."/>
            <person name="Liu W."/>
        </authorList>
    </citation>
    <scope>NUCLEOTIDE SEQUENCE [LARGE SCALE GENOMIC DNA]</scope>
    <source>
        <strain evidence="2 3">S1-96</strain>
    </source>
</reference>